<sequence length="333" mass="37519">MTILAEGSLDNTARQLESTLKLPQNKAMLRSSFQNYSDIIQRKADGVRLNVNTAIFTNQDFPVKKSFQAISEQSYKVQTTPINFRDPTQATSLINKYVAQATMNRIATFVTPAFYISRANGKCPLTLLERAKKVFYDDKNMKIGEVDMMFQMAPFPYSRLENINAYAVELPYGLDRKTSMIVILPFKGESLAGVLNLMSKVPFSSIVQSLEDSEMEYVDEDILVYLPKFKISSDFNLNIVLSKIGIKDIFDYEKANLLGMFDHYLYLSRLIQKAEIEVNEEGTVAAAASGAAIQNKSTPPVFKANRPFLYFIVDKPTRSIVFAGKVTNPDNLK</sequence>
<dbReference type="InterPro" id="IPR042178">
    <property type="entry name" value="Serpin_sf_1"/>
</dbReference>
<gene>
    <name evidence="5" type="ORF">NQ317_010432</name>
</gene>
<dbReference type="SUPFAM" id="SSF56574">
    <property type="entry name" value="Serpins"/>
    <property type="match status" value="1"/>
</dbReference>
<name>A0ABQ9JY80_9CUCU</name>
<dbReference type="PANTHER" id="PTHR11461">
    <property type="entry name" value="SERINE PROTEASE INHIBITOR, SERPIN"/>
    <property type="match status" value="1"/>
</dbReference>
<comment type="caution">
    <text evidence="5">The sequence shown here is derived from an EMBL/GenBank/DDBJ whole genome shotgun (WGS) entry which is preliminary data.</text>
</comment>
<dbReference type="CDD" id="cd19598">
    <property type="entry name" value="serpin77Ba-like_insects"/>
    <property type="match status" value="1"/>
</dbReference>
<reference evidence="5" key="1">
    <citation type="journal article" date="2023" name="Insect Mol. Biol.">
        <title>Genome sequencing provides insights into the evolution of gene families encoding plant cell wall-degrading enzymes in longhorned beetles.</title>
        <authorList>
            <person name="Shin N.R."/>
            <person name="Okamura Y."/>
            <person name="Kirsch R."/>
            <person name="Pauchet Y."/>
        </authorList>
    </citation>
    <scope>NUCLEOTIDE SEQUENCE</scope>
    <source>
        <strain evidence="5">MMC_N1</strain>
    </source>
</reference>
<keyword evidence="1" id="KW-0646">Protease inhibitor</keyword>
<dbReference type="Pfam" id="PF00079">
    <property type="entry name" value="Serpin"/>
    <property type="match status" value="1"/>
</dbReference>
<dbReference type="PANTHER" id="PTHR11461:SF367">
    <property type="entry name" value="GH21475P-RELATED"/>
    <property type="match status" value="1"/>
</dbReference>
<evidence type="ECO:0000256" key="1">
    <source>
        <dbReference type="ARBA" id="ARBA00022690"/>
    </source>
</evidence>
<dbReference type="EMBL" id="JAPWTJ010000106">
    <property type="protein sequence ID" value="KAJ8982811.1"/>
    <property type="molecule type" value="Genomic_DNA"/>
</dbReference>
<keyword evidence="2" id="KW-0722">Serine protease inhibitor</keyword>
<dbReference type="InterPro" id="IPR023795">
    <property type="entry name" value="Serpin_CS"/>
</dbReference>
<accession>A0ABQ9JY80</accession>
<dbReference type="Gene3D" id="2.10.310.10">
    <property type="entry name" value="Serpins superfamily"/>
    <property type="match status" value="1"/>
</dbReference>
<dbReference type="Gene3D" id="2.30.39.10">
    <property type="entry name" value="Alpha-1-antitrypsin, domain 1"/>
    <property type="match status" value="1"/>
</dbReference>
<keyword evidence="6" id="KW-1185">Reference proteome</keyword>
<comment type="similarity">
    <text evidence="3">Belongs to the serpin family.</text>
</comment>
<dbReference type="InterPro" id="IPR023796">
    <property type="entry name" value="Serpin_dom"/>
</dbReference>
<dbReference type="Gene3D" id="3.30.497.10">
    <property type="entry name" value="Antithrombin, subunit I, domain 2"/>
    <property type="match status" value="2"/>
</dbReference>
<dbReference type="Proteomes" id="UP001162164">
    <property type="component" value="Unassembled WGS sequence"/>
</dbReference>
<dbReference type="PROSITE" id="PS00284">
    <property type="entry name" value="SERPIN"/>
    <property type="match status" value="1"/>
</dbReference>
<evidence type="ECO:0000256" key="3">
    <source>
        <dbReference type="RuleBase" id="RU000411"/>
    </source>
</evidence>
<protein>
    <recommendedName>
        <fullName evidence="4">Serpin domain-containing protein</fullName>
    </recommendedName>
</protein>
<organism evidence="5 6">
    <name type="scientific">Molorchus minor</name>
    <dbReference type="NCBI Taxonomy" id="1323400"/>
    <lineage>
        <taxon>Eukaryota</taxon>
        <taxon>Metazoa</taxon>
        <taxon>Ecdysozoa</taxon>
        <taxon>Arthropoda</taxon>
        <taxon>Hexapoda</taxon>
        <taxon>Insecta</taxon>
        <taxon>Pterygota</taxon>
        <taxon>Neoptera</taxon>
        <taxon>Endopterygota</taxon>
        <taxon>Coleoptera</taxon>
        <taxon>Polyphaga</taxon>
        <taxon>Cucujiformia</taxon>
        <taxon>Chrysomeloidea</taxon>
        <taxon>Cerambycidae</taxon>
        <taxon>Lamiinae</taxon>
        <taxon>Monochamini</taxon>
        <taxon>Molorchus</taxon>
    </lineage>
</organism>
<proteinExistence type="inferred from homology"/>
<evidence type="ECO:0000259" key="4">
    <source>
        <dbReference type="SMART" id="SM00093"/>
    </source>
</evidence>
<dbReference type="InterPro" id="IPR036186">
    <property type="entry name" value="Serpin_sf"/>
</dbReference>
<dbReference type="InterPro" id="IPR042185">
    <property type="entry name" value="Serpin_sf_2"/>
</dbReference>
<evidence type="ECO:0000313" key="5">
    <source>
        <dbReference type="EMBL" id="KAJ8982811.1"/>
    </source>
</evidence>
<evidence type="ECO:0000313" key="6">
    <source>
        <dbReference type="Proteomes" id="UP001162164"/>
    </source>
</evidence>
<dbReference type="SMART" id="SM00093">
    <property type="entry name" value="SERPIN"/>
    <property type="match status" value="1"/>
</dbReference>
<dbReference type="InterPro" id="IPR000215">
    <property type="entry name" value="Serpin_fam"/>
</dbReference>
<evidence type="ECO:0000256" key="2">
    <source>
        <dbReference type="ARBA" id="ARBA00022900"/>
    </source>
</evidence>
<feature type="domain" description="Serpin" evidence="4">
    <location>
        <begin position="1"/>
        <end position="329"/>
    </location>
</feature>